<organism evidence="1 2">
    <name type="scientific">Amycolatopsis pigmentata</name>
    <dbReference type="NCBI Taxonomy" id="450801"/>
    <lineage>
        <taxon>Bacteria</taxon>
        <taxon>Bacillati</taxon>
        <taxon>Actinomycetota</taxon>
        <taxon>Actinomycetes</taxon>
        <taxon>Pseudonocardiales</taxon>
        <taxon>Pseudonocardiaceae</taxon>
        <taxon>Amycolatopsis</taxon>
    </lineage>
</organism>
<dbReference type="Proteomes" id="UP001597417">
    <property type="component" value="Unassembled WGS sequence"/>
</dbReference>
<sequence>MVNKLERLGSRLLGLFVEEVEASACGWYCYNDCWQCAHSACKVNTCNGDLVCLSGRC</sequence>
<name>A0ABW5FS67_9PSEU</name>
<evidence type="ECO:0000313" key="2">
    <source>
        <dbReference type="Proteomes" id="UP001597417"/>
    </source>
</evidence>
<evidence type="ECO:0000313" key="1">
    <source>
        <dbReference type="EMBL" id="MFD2417282.1"/>
    </source>
</evidence>
<accession>A0ABW5FS67</accession>
<dbReference type="RefSeq" id="WP_378264908.1">
    <property type="nucleotide sequence ID" value="NZ_JBHUKR010000007.1"/>
</dbReference>
<keyword evidence="2" id="KW-1185">Reference proteome</keyword>
<gene>
    <name evidence="1" type="ORF">ACFSXZ_13210</name>
</gene>
<comment type="caution">
    <text evidence="1">The sequence shown here is derived from an EMBL/GenBank/DDBJ whole genome shotgun (WGS) entry which is preliminary data.</text>
</comment>
<dbReference type="EMBL" id="JBHUKR010000007">
    <property type="protein sequence ID" value="MFD2417282.1"/>
    <property type="molecule type" value="Genomic_DNA"/>
</dbReference>
<reference evidence="2" key="1">
    <citation type="journal article" date="2019" name="Int. J. Syst. Evol. Microbiol.">
        <title>The Global Catalogue of Microorganisms (GCM) 10K type strain sequencing project: providing services to taxonomists for standard genome sequencing and annotation.</title>
        <authorList>
            <consortium name="The Broad Institute Genomics Platform"/>
            <consortium name="The Broad Institute Genome Sequencing Center for Infectious Disease"/>
            <person name="Wu L."/>
            <person name="Ma J."/>
        </authorList>
    </citation>
    <scope>NUCLEOTIDE SEQUENCE [LARGE SCALE GENOMIC DNA]</scope>
    <source>
        <strain evidence="2">CGMCC 4.7645</strain>
    </source>
</reference>
<protein>
    <recommendedName>
        <fullName evidence="3">Acetyltransferase</fullName>
    </recommendedName>
</protein>
<evidence type="ECO:0008006" key="3">
    <source>
        <dbReference type="Google" id="ProtNLM"/>
    </source>
</evidence>
<proteinExistence type="predicted"/>